<protein>
    <recommendedName>
        <fullName evidence="8">LIM zinc-binding domain-containing protein</fullName>
    </recommendedName>
</protein>
<feature type="compositionally biased region" description="Polar residues" evidence="7">
    <location>
        <begin position="385"/>
        <end position="399"/>
    </location>
</feature>
<evidence type="ECO:0000256" key="7">
    <source>
        <dbReference type="SAM" id="MobiDB-lite"/>
    </source>
</evidence>
<feature type="region of interest" description="Disordered" evidence="7">
    <location>
        <begin position="774"/>
        <end position="793"/>
    </location>
</feature>
<evidence type="ECO:0000256" key="6">
    <source>
        <dbReference type="PROSITE-ProRule" id="PRU00125"/>
    </source>
</evidence>
<dbReference type="InterPro" id="IPR001781">
    <property type="entry name" value="Znf_LIM"/>
</dbReference>
<comment type="subcellular location">
    <subcellularLocation>
        <location evidence="1">Nucleus</location>
    </subcellularLocation>
</comment>
<feature type="region of interest" description="Disordered" evidence="7">
    <location>
        <begin position="261"/>
        <end position="294"/>
    </location>
</feature>
<keyword evidence="3" id="KW-0677">Repeat</keyword>
<evidence type="ECO:0000256" key="5">
    <source>
        <dbReference type="ARBA" id="ARBA00023242"/>
    </source>
</evidence>
<keyword evidence="4 6" id="KW-0862">Zinc</keyword>
<evidence type="ECO:0000313" key="10">
    <source>
        <dbReference type="Proteomes" id="UP000799118"/>
    </source>
</evidence>
<feature type="compositionally biased region" description="Polar residues" evidence="7">
    <location>
        <begin position="267"/>
        <end position="277"/>
    </location>
</feature>
<dbReference type="GO" id="GO:0005634">
    <property type="term" value="C:nucleus"/>
    <property type="evidence" value="ECO:0007669"/>
    <property type="project" value="UniProtKB-SubCell"/>
</dbReference>
<feature type="compositionally biased region" description="Basic and acidic residues" evidence="7">
    <location>
        <begin position="355"/>
        <end position="374"/>
    </location>
</feature>
<feature type="region of interest" description="Disordered" evidence="7">
    <location>
        <begin position="811"/>
        <end position="833"/>
    </location>
</feature>
<keyword evidence="5" id="KW-0539">Nucleus</keyword>
<dbReference type="EMBL" id="ML769384">
    <property type="protein sequence ID" value="KAE9410957.1"/>
    <property type="molecule type" value="Genomic_DNA"/>
</dbReference>
<dbReference type="PROSITE" id="PS50023">
    <property type="entry name" value="LIM_DOMAIN_2"/>
    <property type="match status" value="2"/>
</dbReference>
<feature type="compositionally biased region" description="Polar residues" evidence="7">
    <location>
        <begin position="53"/>
        <end position="66"/>
    </location>
</feature>
<dbReference type="AlphaFoldDB" id="A0A6A4IRP8"/>
<evidence type="ECO:0000259" key="8">
    <source>
        <dbReference type="PROSITE" id="PS50023"/>
    </source>
</evidence>
<name>A0A6A4IRP8_9AGAR</name>
<keyword evidence="6" id="KW-0440">LIM domain</keyword>
<evidence type="ECO:0000313" key="9">
    <source>
        <dbReference type="EMBL" id="KAE9410957.1"/>
    </source>
</evidence>
<keyword evidence="10" id="KW-1185">Reference proteome</keyword>
<feature type="region of interest" description="Disordered" evidence="7">
    <location>
        <begin position="653"/>
        <end position="715"/>
    </location>
</feature>
<gene>
    <name evidence="9" type="ORF">BT96DRAFT_846750</name>
</gene>
<dbReference type="PANTHER" id="PTHR24215">
    <property type="entry name" value="RHO-GTPASE-ACTIVATING PROTEIN LRG1"/>
    <property type="match status" value="1"/>
</dbReference>
<feature type="domain" description="LIM zinc-binding" evidence="8">
    <location>
        <begin position="194"/>
        <end position="258"/>
    </location>
</feature>
<dbReference type="Pfam" id="PF00412">
    <property type="entry name" value="LIM"/>
    <property type="match status" value="1"/>
</dbReference>
<dbReference type="GO" id="GO:0046872">
    <property type="term" value="F:metal ion binding"/>
    <property type="evidence" value="ECO:0007669"/>
    <property type="project" value="UniProtKB-KW"/>
</dbReference>
<feature type="compositionally biased region" description="Polar residues" evidence="7">
    <location>
        <begin position="464"/>
        <end position="482"/>
    </location>
</feature>
<keyword evidence="2 6" id="KW-0479">Metal-binding</keyword>
<dbReference type="CDD" id="cd08368">
    <property type="entry name" value="LIM"/>
    <property type="match status" value="1"/>
</dbReference>
<feature type="compositionally biased region" description="Polar residues" evidence="7">
    <location>
        <begin position="870"/>
        <end position="880"/>
    </location>
</feature>
<feature type="compositionally biased region" description="Low complexity" evidence="7">
    <location>
        <begin position="563"/>
        <end position="576"/>
    </location>
</feature>
<dbReference type="Proteomes" id="UP000799118">
    <property type="component" value="Unassembled WGS sequence"/>
</dbReference>
<proteinExistence type="predicted"/>
<feature type="domain" description="LIM zinc-binding" evidence="8">
    <location>
        <begin position="578"/>
        <end position="653"/>
    </location>
</feature>
<feature type="region of interest" description="Disordered" evidence="7">
    <location>
        <begin position="38"/>
        <end position="86"/>
    </location>
</feature>
<evidence type="ECO:0000256" key="4">
    <source>
        <dbReference type="ARBA" id="ARBA00022833"/>
    </source>
</evidence>
<dbReference type="GO" id="GO:0030036">
    <property type="term" value="P:actin cytoskeleton organization"/>
    <property type="evidence" value="ECO:0007669"/>
    <property type="project" value="TreeGrafter"/>
</dbReference>
<evidence type="ECO:0000256" key="2">
    <source>
        <dbReference type="ARBA" id="ARBA00022723"/>
    </source>
</evidence>
<organism evidence="9 10">
    <name type="scientific">Gymnopus androsaceus JB14</name>
    <dbReference type="NCBI Taxonomy" id="1447944"/>
    <lineage>
        <taxon>Eukaryota</taxon>
        <taxon>Fungi</taxon>
        <taxon>Dikarya</taxon>
        <taxon>Basidiomycota</taxon>
        <taxon>Agaricomycotina</taxon>
        <taxon>Agaricomycetes</taxon>
        <taxon>Agaricomycetidae</taxon>
        <taxon>Agaricales</taxon>
        <taxon>Marasmiineae</taxon>
        <taxon>Omphalotaceae</taxon>
        <taxon>Gymnopus</taxon>
    </lineage>
</organism>
<dbReference type="PANTHER" id="PTHR24215:SF35">
    <property type="entry name" value="MUSCLE LIM PROTEIN MLP84B"/>
    <property type="match status" value="1"/>
</dbReference>
<accession>A0A6A4IRP8</accession>
<feature type="region of interest" description="Disordered" evidence="7">
    <location>
        <begin position="866"/>
        <end position="918"/>
    </location>
</feature>
<feature type="region of interest" description="Disordered" evidence="7">
    <location>
        <begin position="522"/>
        <end position="576"/>
    </location>
</feature>
<feature type="compositionally biased region" description="Low complexity" evidence="7">
    <location>
        <begin position="75"/>
        <end position="84"/>
    </location>
</feature>
<feature type="compositionally biased region" description="Low complexity" evidence="7">
    <location>
        <begin position="536"/>
        <end position="549"/>
    </location>
</feature>
<reference evidence="9" key="1">
    <citation type="journal article" date="2019" name="Environ. Microbiol.">
        <title>Fungal ecological strategies reflected in gene transcription - a case study of two litter decomposers.</title>
        <authorList>
            <person name="Barbi F."/>
            <person name="Kohler A."/>
            <person name="Barry K."/>
            <person name="Baskaran P."/>
            <person name="Daum C."/>
            <person name="Fauchery L."/>
            <person name="Ihrmark K."/>
            <person name="Kuo A."/>
            <person name="LaButti K."/>
            <person name="Lipzen A."/>
            <person name="Morin E."/>
            <person name="Grigoriev I.V."/>
            <person name="Henrissat B."/>
            <person name="Lindahl B."/>
            <person name="Martin F."/>
        </authorList>
    </citation>
    <scope>NUCLEOTIDE SEQUENCE</scope>
    <source>
        <strain evidence="9">JB14</strain>
    </source>
</reference>
<dbReference type="GO" id="GO:0030695">
    <property type="term" value="F:GTPase regulator activity"/>
    <property type="evidence" value="ECO:0007669"/>
    <property type="project" value="UniProtKB-ARBA"/>
</dbReference>
<dbReference type="SMART" id="SM00132">
    <property type="entry name" value="LIM"/>
    <property type="match status" value="2"/>
</dbReference>
<evidence type="ECO:0000256" key="1">
    <source>
        <dbReference type="ARBA" id="ARBA00004123"/>
    </source>
</evidence>
<dbReference type="Gene3D" id="2.10.110.10">
    <property type="entry name" value="Cysteine Rich Protein"/>
    <property type="match status" value="3"/>
</dbReference>
<evidence type="ECO:0000256" key="3">
    <source>
        <dbReference type="ARBA" id="ARBA00022737"/>
    </source>
</evidence>
<dbReference type="OrthoDB" id="1112565at2759"/>
<sequence>MGFCRRCGEIVSGARCKCGGTAVAPVVAWKESNDPWTKTYVSRDKSPTRPPSVDTNVTSGRTSVSPTKRFPRPLSSSSSNSSNSIGNYKRVTEHITATTSQLNRPPSPLKNSTVVSPEAGILPSLNSHATGSLAKVYGSVLQPKESLASHACAHCGSIFPPDCVIYPDPNPESTSSPARFLCRDCFTSNGGAKGQCPGCSRAVLALKIEGPFIEAAGAFWHKACFSCDGCGKNIGDSPMVDLLGKPSCAECFDSCLHRDRTPKKNRSSTASLNSPSRNIGGVRSPGAKSREGSPTLEELEQRLGIVKSRQSSPALEELSYRLSMAAASPKVNHYDSLSRSPSPRRPTVTSDDSPLIDRAKRLSRTDLGERRESSRNLAPHLASQRMGSNSPAADSTTGQIEEMKRRFMKPSSSSQASSAESPSPSPLPRPRLRTSRSSGSLSTLPTQLSTSPSEIRTPDLLSDYSDSATQSSAGPDSPPRQSNDLDDAFLVAKLYGRGLGTRYARSDYLEDYNDVIIEETNSQLNTPDNTPKHKSISSVKTTPVTTPSKALASGKSPSHLPRPSSSGSTTGQVVSPSTNCAKCHKQLFSVREGGRYVTVPDDATGAPMTYHTACFTCSVCGLEFKQSVQGQAAFVKGEKGPCHIDCAPPAKITVRQVPSPATPPPVRRTHASSKSISSLSSSPSSPNSGTYVSSRYTRPPTSAPLMSSSSSSTSMPRFGTVNACPGCKKAVPQVSFGISEGERSVQGPAGTRWHINCLVCGGKKELTRGVLRGRDERKKGEPGCGKKLDSAAKTDGESGVFCRECWLLLPSSSQGSPTRSPILPSHTGSSGKMIAPQYTGTTTLARQFTGLGGDGSAPLLRQLTGGGLSPTRSLSPTKQLGSFRPRPKSVIGMRSSKSVDEGRGMFLVRQMTGTGDKS</sequence>
<feature type="region of interest" description="Disordered" evidence="7">
    <location>
        <begin position="328"/>
        <end position="484"/>
    </location>
</feature>
<dbReference type="PROSITE" id="PS00478">
    <property type="entry name" value="LIM_DOMAIN_1"/>
    <property type="match status" value="1"/>
</dbReference>
<feature type="compositionally biased region" description="Low complexity" evidence="7">
    <location>
        <begin position="435"/>
        <end position="453"/>
    </location>
</feature>
<feature type="compositionally biased region" description="Low complexity" evidence="7">
    <location>
        <begin position="672"/>
        <end position="715"/>
    </location>
</feature>
<feature type="compositionally biased region" description="Low complexity" evidence="7">
    <location>
        <begin position="410"/>
        <end position="422"/>
    </location>
</feature>
<dbReference type="GO" id="GO:0005737">
    <property type="term" value="C:cytoplasm"/>
    <property type="evidence" value="ECO:0007669"/>
    <property type="project" value="TreeGrafter"/>
</dbReference>